<evidence type="ECO:0000313" key="2">
    <source>
        <dbReference type="Proteomes" id="UP001186974"/>
    </source>
</evidence>
<comment type="caution">
    <text evidence="1">The sequence shown here is derived from an EMBL/GenBank/DDBJ whole genome shotgun (WGS) entry which is preliminary data.</text>
</comment>
<evidence type="ECO:0000313" key="1">
    <source>
        <dbReference type="EMBL" id="KAK3067675.1"/>
    </source>
</evidence>
<name>A0ACC3DF59_9PEZI</name>
<feature type="non-terminal residue" evidence="1">
    <location>
        <position position="74"/>
    </location>
</feature>
<accession>A0ACC3DF59</accession>
<sequence length="74" mass="7979">MYNGGGDPRMRGQSTGPPLRAGVRPERPSGDGGLLPMVSPPQTQSGNMTRAERFEDEKRRINESCFAKTDSAGN</sequence>
<proteinExistence type="predicted"/>
<reference evidence="1" key="1">
    <citation type="submission" date="2024-09" db="EMBL/GenBank/DDBJ databases">
        <title>Black Yeasts Isolated from many extreme environments.</title>
        <authorList>
            <person name="Coleine C."/>
            <person name="Stajich J.E."/>
            <person name="Selbmann L."/>
        </authorList>
    </citation>
    <scope>NUCLEOTIDE SEQUENCE</scope>
    <source>
        <strain evidence="1">CCFEE 5737</strain>
    </source>
</reference>
<dbReference type="Proteomes" id="UP001186974">
    <property type="component" value="Unassembled WGS sequence"/>
</dbReference>
<gene>
    <name evidence="1" type="ORF">LTS18_000983</name>
</gene>
<organism evidence="1 2">
    <name type="scientific">Coniosporium uncinatum</name>
    <dbReference type="NCBI Taxonomy" id="93489"/>
    <lineage>
        <taxon>Eukaryota</taxon>
        <taxon>Fungi</taxon>
        <taxon>Dikarya</taxon>
        <taxon>Ascomycota</taxon>
        <taxon>Pezizomycotina</taxon>
        <taxon>Dothideomycetes</taxon>
        <taxon>Dothideomycetes incertae sedis</taxon>
        <taxon>Coniosporium</taxon>
    </lineage>
</organism>
<keyword evidence="2" id="KW-1185">Reference proteome</keyword>
<dbReference type="EMBL" id="JAWDJW010005466">
    <property type="protein sequence ID" value="KAK3067675.1"/>
    <property type="molecule type" value="Genomic_DNA"/>
</dbReference>
<protein>
    <submittedName>
        <fullName evidence="1">Uncharacterized protein</fullName>
    </submittedName>
</protein>